<sequence length="222" mass="24792">MSVVKIVLTVLAIAAYVALSHAALVIEDAFSIWRQLAVLMLIVPIVGFACWGVVMAIRSAGFGRALQLAGGGAVAAFSVWLTADFWVTLLTRLDWIYLIQHVAANSMLCWFFLQTLYGGRTPAITTIARTIHPDMPDSVARYTRKVTVAWSVFFALQVLVSLAIFYFASIETWSMFANVLNWPMIILMFAGEYACRKRCNPDFRHATIRESVSAYLNSRNKI</sequence>
<keyword evidence="3" id="KW-1185">Reference proteome</keyword>
<evidence type="ECO:0008006" key="4">
    <source>
        <dbReference type="Google" id="ProtNLM"/>
    </source>
</evidence>
<gene>
    <name evidence="2" type="ORF">GCM10007205_15540</name>
</gene>
<evidence type="ECO:0000313" key="2">
    <source>
        <dbReference type="EMBL" id="GGC07264.1"/>
    </source>
</evidence>
<proteinExistence type="predicted"/>
<dbReference type="EMBL" id="BMCG01000003">
    <property type="protein sequence ID" value="GGC07264.1"/>
    <property type="molecule type" value="Genomic_DNA"/>
</dbReference>
<evidence type="ECO:0000313" key="3">
    <source>
        <dbReference type="Proteomes" id="UP000620266"/>
    </source>
</evidence>
<feature type="transmembrane region" description="Helical" evidence="1">
    <location>
        <begin position="175"/>
        <end position="195"/>
    </location>
</feature>
<reference evidence="2" key="1">
    <citation type="journal article" date="2014" name="Int. J. Syst. Evol. Microbiol.">
        <title>Complete genome sequence of Corynebacterium casei LMG S-19264T (=DSM 44701T), isolated from a smear-ripened cheese.</title>
        <authorList>
            <consortium name="US DOE Joint Genome Institute (JGI-PGF)"/>
            <person name="Walter F."/>
            <person name="Albersmeier A."/>
            <person name="Kalinowski J."/>
            <person name="Ruckert C."/>
        </authorList>
    </citation>
    <scope>NUCLEOTIDE SEQUENCE</scope>
    <source>
        <strain evidence="2">CCM 7086</strain>
    </source>
</reference>
<dbReference type="RefSeq" id="WP_188395660.1">
    <property type="nucleotide sequence ID" value="NZ_BMCG01000003.1"/>
</dbReference>
<protein>
    <recommendedName>
        <fullName evidence="4">Transmembrane protein</fullName>
    </recommendedName>
</protein>
<feature type="transmembrane region" description="Helical" evidence="1">
    <location>
        <begin position="148"/>
        <end position="169"/>
    </location>
</feature>
<comment type="caution">
    <text evidence="2">The sequence shown here is derived from an EMBL/GenBank/DDBJ whole genome shotgun (WGS) entry which is preliminary data.</text>
</comment>
<keyword evidence="1" id="KW-1133">Transmembrane helix</keyword>
<feature type="transmembrane region" description="Helical" evidence="1">
    <location>
        <begin position="32"/>
        <end position="54"/>
    </location>
</feature>
<dbReference type="AlphaFoldDB" id="A0A8J2XV22"/>
<reference evidence="2" key="2">
    <citation type="submission" date="2020-09" db="EMBL/GenBank/DDBJ databases">
        <authorList>
            <person name="Sun Q."/>
            <person name="Sedlacek I."/>
        </authorList>
    </citation>
    <scope>NUCLEOTIDE SEQUENCE</scope>
    <source>
        <strain evidence="2">CCM 7086</strain>
    </source>
</reference>
<feature type="transmembrane region" description="Helical" evidence="1">
    <location>
        <begin position="95"/>
        <end position="113"/>
    </location>
</feature>
<evidence type="ECO:0000256" key="1">
    <source>
        <dbReference type="SAM" id="Phobius"/>
    </source>
</evidence>
<feature type="transmembrane region" description="Helical" evidence="1">
    <location>
        <begin position="66"/>
        <end position="83"/>
    </location>
</feature>
<dbReference type="Proteomes" id="UP000620266">
    <property type="component" value="Unassembled WGS sequence"/>
</dbReference>
<organism evidence="2 3">
    <name type="scientific">Oxalicibacterium flavum</name>
    <dbReference type="NCBI Taxonomy" id="179467"/>
    <lineage>
        <taxon>Bacteria</taxon>
        <taxon>Pseudomonadati</taxon>
        <taxon>Pseudomonadota</taxon>
        <taxon>Betaproteobacteria</taxon>
        <taxon>Burkholderiales</taxon>
        <taxon>Oxalobacteraceae</taxon>
        <taxon>Oxalicibacterium</taxon>
    </lineage>
</organism>
<accession>A0A8J2XV22</accession>
<keyword evidence="1" id="KW-0812">Transmembrane</keyword>
<name>A0A8J2XV22_9BURK</name>
<keyword evidence="1" id="KW-0472">Membrane</keyword>